<dbReference type="RefSeq" id="WP_379595522.1">
    <property type="nucleotide sequence ID" value="NZ_JBHUDE010000004.1"/>
</dbReference>
<protein>
    <submittedName>
        <fullName evidence="2">Uncharacterized protein</fullName>
    </submittedName>
</protein>
<evidence type="ECO:0000256" key="1">
    <source>
        <dbReference type="SAM" id="Phobius"/>
    </source>
</evidence>
<feature type="transmembrane region" description="Helical" evidence="1">
    <location>
        <begin position="36"/>
        <end position="58"/>
    </location>
</feature>
<keyword evidence="1" id="KW-0472">Membrane</keyword>
<accession>A0ABW4HLE6</accession>
<dbReference type="Proteomes" id="UP001597221">
    <property type="component" value="Unassembled WGS sequence"/>
</dbReference>
<feature type="transmembrane region" description="Helical" evidence="1">
    <location>
        <begin position="12"/>
        <end position="30"/>
    </location>
</feature>
<sequence>MSNEAPSKLDKWREKYAALVVALACLYGVIDSWSSNWILTGILSLGVLICGTIGVFDIKRAIYNRKK</sequence>
<comment type="caution">
    <text evidence="2">The sequence shown here is derived from an EMBL/GenBank/DDBJ whole genome shotgun (WGS) entry which is preliminary data.</text>
</comment>
<reference evidence="3" key="1">
    <citation type="journal article" date="2019" name="Int. J. Syst. Evol. Microbiol.">
        <title>The Global Catalogue of Microorganisms (GCM) 10K type strain sequencing project: providing services to taxonomists for standard genome sequencing and annotation.</title>
        <authorList>
            <consortium name="The Broad Institute Genomics Platform"/>
            <consortium name="The Broad Institute Genome Sequencing Center for Infectious Disease"/>
            <person name="Wu L."/>
            <person name="Ma J."/>
        </authorList>
    </citation>
    <scope>NUCLEOTIDE SEQUENCE [LARGE SCALE GENOMIC DNA]</scope>
    <source>
        <strain evidence="3">CGMCC 1.12376</strain>
    </source>
</reference>
<organism evidence="2 3">
    <name type="scientific">Oceanobacillus luteolus</name>
    <dbReference type="NCBI Taxonomy" id="1274358"/>
    <lineage>
        <taxon>Bacteria</taxon>
        <taxon>Bacillati</taxon>
        <taxon>Bacillota</taxon>
        <taxon>Bacilli</taxon>
        <taxon>Bacillales</taxon>
        <taxon>Bacillaceae</taxon>
        <taxon>Oceanobacillus</taxon>
    </lineage>
</organism>
<keyword evidence="1" id="KW-0812">Transmembrane</keyword>
<keyword evidence="1" id="KW-1133">Transmembrane helix</keyword>
<name>A0ABW4HLE6_9BACI</name>
<proteinExistence type="predicted"/>
<evidence type="ECO:0000313" key="2">
    <source>
        <dbReference type="EMBL" id="MFD1606141.1"/>
    </source>
</evidence>
<gene>
    <name evidence="2" type="ORF">ACFSBH_00455</name>
</gene>
<keyword evidence="3" id="KW-1185">Reference proteome</keyword>
<dbReference type="EMBL" id="JBHUDE010000004">
    <property type="protein sequence ID" value="MFD1606141.1"/>
    <property type="molecule type" value="Genomic_DNA"/>
</dbReference>
<evidence type="ECO:0000313" key="3">
    <source>
        <dbReference type="Proteomes" id="UP001597221"/>
    </source>
</evidence>